<evidence type="ECO:0000313" key="9">
    <source>
        <dbReference type="EMBL" id="MBF8807482.1"/>
    </source>
</evidence>
<proteinExistence type="predicted"/>
<dbReference type="EMBL" id="JADAKE010000008">
    <property type="protein sequence ID" value="MBF8807482.1"/>
    <property type="molecule type" value="Genomic_DNA"/>
</dbReference>
<dbReference type="InterPro" id="IPR050890">
    <property type="entry name" value="PTS_EIIA_component"/>
</dbReference>
<dbReference type="GO" id="GO:0009401">
    <property type="term" value="P:phosphoenolpyruvate-dependent sugar phosphotransferase system"/>
    <property type="evidence" value="ECO:0007669"/>
    <property type="project" value="UniProtKB-KW"/>
</dbReference>
<keyword evidence="10" id="KW-1185">Reference proteome</keyword>
<dbReference type="GO" id="GO:0016301">
    <property type="term" value="F:kinase activity"/>
    <property type="evidence" value="ECO:0007669"/>
    <property type="project" value="UniProtKB-KW"/>
</dbReference>
<dbReference type="PROSITE" id="PS51093">
    <property type="entry name" value="PTS_EIIA_TYPE_1"/>
    <property type="match status" value="1"/>
</dbReference>
<dbReference type="InterPro" id="IPR011055">
    <property type="entry name" value="Dup_hybrid_motif"/>
</dbReference>
<gene>
    <name evidence="9" type="ORF">IC227_02640</name>
</gene>
<evidence type="ECO:0000256" key="7">
    <source>
        <dbReference type="ARBA" id="ARBA00022777"/>
    </source>
</evidence>
<keyword evidence="3" id="KW-0813">Transport</keyword>
<comment type="caution">
    <text evidence="9">The sequence shown here is derived from an EMBL/GenBank/DDBJ whole genome shotgun (WGS) entry which is preliminary data.</text>
</comment>
<dbReference type="Pfam" id="PF00358">
    <property type="entry name" value="PTS_EIIA_1"/>
    <property type="match status" value="1"/>
</dbReference>
<dbReference type="PANTHER" id="PTHR45008">
    <property type="entry name" value="PTS SYSTEM GLUCOSE-SPECIFIC EIIA COMPONENT"/>
    <property type="match status" value="1"/>
</dbReference>
<evidence type="ECO:0000256" key="3">
    <source>
        <dbReference type="ARBA" id="ARBA00022448"/>
    </source>
</evidence>
<name>A0A931FAI6_9ENTE</name>
<evidence type="ECO:0000313" key="10">
    <source>
        <dbReference type="Proteomes" id="UP000637757"/>
    </source>
</evidence>
<sequence>MFQLFKKKNQETIISPCSGKVIPVSEVNDPVFSQKLLGDGFAVIPEDQTVYSPLAGRVTTIFPTKHAINIKSDSGIDYLIHIGIDTVEMQGKPFSILVNENDRITADTPLAKVDFNQIIQAEKDPSVIVVFTESEQVDELILSTGMRIHGEPCGTIERIK</sequence>
<accession>A0A931FAI6</accession>
<evidence type="ECO:0000256" key="5">
    <source>
        <dbReference type="ARBA" id="ARBA00022679"/>
    </source>
</evidence>
<dbReference type="Gene3D" id="2.70.70.10">
    <property type="entry name" value="Glucose Permease (Domain IIA)"/>
    <property type="match status" value="1"/>
</dbReference>
<evidence type="ECO:0000256" key="2">
    <source>
        <dbReference type="ARBA" id="ARBA00004651"/>
    </source>
</evidence>
<keyword evidence="7" id="KW-0418">Kinase</keyword>
<organism evidence="9 10">
    <name type="scientific">Enterococcus lacertideformus</name>
    <dbReference type="NCBI Taxonomy" id="2771493"/>
    <lineage>
        <taxon>Bacteria</taxon>
        <taxon>Bacillati</taxon>
        <taxon>Bacillota</taxon>
        <taxon>Bacilli</taxon>
        <taxon>Lactobacillales</taxon>
        <taxon>Enterococcaceae</taxon>
        <taxon>Enterococcus</taxon>
    </lineage>
</organism>
<evidence type="ECO:0000256" key="1">
    <source>
        <dbReference type="ARBA" id="ARBA00004496"/>
    </source>
</evidence>
<dbReference type="AlphaFoldDB" id="A0A931FAI6"/>
<evidence type="ECO:0000256" key="6">
    <source>
        <dbReference type="ARBA" id="ARBA00022683"/>
    </source>
</evidence>
<dbReference type="InterPro" id="IPR001127">
    <property type="entry name" value="PTS_EIIA_1_perm"/>
</dbReference>
<evidence type="ECO:0000256" key="4">
    <source>
        <dbReference type="ARBA" id="ARBA00022597"/>
    </source>
</evidence>
<feature type="domain" description="PTS EIIA type-1" evidence="8">
    <location>
        <begin position="29"/>
        <end position="133"/>
    </location>
</feature>
<dbReference type="FunFam" id="2.70.70.10:FF:000001">
    <property type="entry name" value="PTS system glucose-specific IIA component"/>
    <property type="match status" value="1"/>
</dbReference>
<reference evidence="9" key="1">
    <citation type="submission" date="2020-09" db="EMBL/GenBank/DDBJ databases">
        <title>Genomic insights into the novelty and pathogenicity of a unique biofilm-forming Enterococcus sp. bacteria (Enterococcus lacertideformus) identified in reptiles.</title>
        <authorList>
            <person name="Agius J.E."/>
            <person name="Phalen D.N."/>
            <person name="Rose K."/>
            <person name="Eden J.-S."/>
        </authorList>
    </citation>
    <scope>NUCLEOTIDE SEQUENCE</scope>
    <source>
        <strain evidence="9">PHRS 0518</strain>
    </source>
</reference>
<dbReference type="PANTHER" id="PTHR45008:SF1">
    <property type="entry name" value="PTS SYSTEM GLUCOSE-SPECIFIC EIIA COMPONENT"/>
    <property type="match status" value="1"/>
</dbReference>
<keyword evidence="4 9" id="KW-0762">Sugar transport</keyword>
<dbReference type="SUPFAM" id="SSF51261">
    <property type="entry name" value="Duplicated hybrid motif"/>
    <property type="match status" value="1"/>
</dbReference>
<protein>
    <submittedName>
        <fullName evidence="9">PTS glucose transporter subunit IIA</fullName>
    </submittedName>
</protein>
<dbReference type="GO" id="GO:0005737">
    <property type="term" value="C:cytoplasm"/>
    <property type="evidence" value="ECO:0007669"/>
    <property type="project" value="UniProtKB-SubCell"/>
</dbReference>
<dbReference type="Proteomes" id="UP000637757">
    <property type="component" value="Unassembled WGS sequence"/>
</dbReference>
<keyword evidence="6" id="KW-0598">Phosphotransferase system</keyword>
<keyword evidence="5" id="KW-0808">Transferase</keyword>
<evidence type="ECO:0000259" key="8">
    <source>
        <dbReference type="PROSITE" id="PS51093"/>
    </source>
</evidence>
<dbReference type="GO" id="GO:0005886">
    <property type="term" value="C:plasma membrane"/>
    <property type="evidence" value="ECO:0007669"/>
    <property type="project" value="UniProtKB-SubCell"/>
</dbReference>
<comment type="subcellular location">
    <subcellularLocation>
        <location evidence="2">Cell membrane</location>
        <topology evidence="2">Multi-pass membrane protein</topology>
    </subcellularLocation>
    <subcellularLocation>
        <location evidence="1">Cytoplasm</location>
    </subcellularLocation>
</comment>
<dbReference type="NCBIfam" id="TIGR00830">
    <property type="entry name" value="PTBA"/>
    <property type="match status" value="1"/>
</dbReference>